<dbReference type="RefSeq" id="WP_093725311.1">
    <property type="nucleotide sequence ID" value="NZ_FMZB01000001.1"/>
</dbReference>
<evidence type="ECO:0000256" key="1">
    <source>
        <dbReference type="ARBA" id="ARBA00022676"/>
    </source>
</evidence>
<gene>
    <name evidence="4" type="ORF">SAMN05421663_101316</name>
</gene>
<evidence type="ECO:0000313" key="5">
    <source>
        <dbReference type="Proteomes" id="UP000198666"/>
    </source>
</evidence>
<feature type="domain" description="Glycosyl transferase family 1" evidence="3">
    <location>
        <begin position="205"/>
        <end position="327"/>
    </location>
</feature>
<proteinExistence type="predicted"/>
<protein>
    <submittedName>
        <fullName evidence="4">Glycosyltransferase involved in cell wall bisynthesis</fullName>
    </submittedName>
</protein>
<dbReference type="STRING" id="361279.SAMN05421663_101316"/>
<accession>A0A1G6IKJ5</accession>
<dbReference type="EMBL" id="FMZB01000001">
    <property type="protein sequence ID" value="SDC07112.1"/>
    <property type="molecule type" value="Genomic_DNA"/>
</dbReference>
<dbReference type="PANTHER" id="PTHR12526:SF629">
    <property type="entry name" value="TEICHURONIC ACID BIOSYNTHESIS GLYCOSYLTRANSFERASE TUAH-RELATED"/>
    <property type="match status" value="1"/>
</dbReference>
<dbReference type="GO" id="GO:0016757">
    <property type="term" value="F:glycosyltransferase activity"/>
    <property type="evidence" value="ECO:0007669"/>
    <property type="project" value="UniProtKB-KW"/>
</dbReference>
<evidence type="ECO:0000256" key="2">
    <source>
        <dbReference type="ARBA" id="ARBA00022679"/>
    </source>
</evidence>
<name>A0A1G6IKJ5_9BACI</name>
<sequence>MRLVFAHDHIFYKHEERYYSTGGLSSDVLQRYTNVFKEVVILSRQKEIDVYQDNLTLASTPGVRFVEVPNFKNWKNLNQIISAKEVIRKEVLSADSLIARLPSSIGNLAVKEAIKQDVPYLLEVVACPWDSLWNHSNLGKVIAPFSYSRMKKNVKKAPYVLYVTSEFLQRRYPTEGISTNCSNVNLNLIHQETQKERLKRIETSDGKIVLGTTAALNVKSKGQQYIIKALSKLKEKGITNYEYQLVGAGDNSYLKTIAEKYNVRNQVKFIGPLKHNKVFEWLQDVDIYIQPSRQEGLPRALVEAMSMALPAFGANTAGIPELLDKEFIFRNTSYNFDEILDILLKLNDKKVLKEQSKRNFLESKKYQFDVLGKRRNDFFKDFKNYSSIRKKKDEIND</sequence>
<reference evidence="5" key="1">
    <citation type="submission" date="2016-10" db="EMBL/GenBank/DDBJ databases">
        <authorList>
            <person name="Varghese N."/>
            <person name="Submissions S."/>
        </authorList>
    </citation>
    <scope>NUCLEOTIDE SEQUENCE [LARGE SCALE GENOMIC DNA]</scope>
    <source>
        <strain evidence="5">DSM 21620</strain>
    </source>
</reference>
<keyword evidence="5" id="KW-1185">Reference proteome</keyword>
<dbReference type="AlphaFoldDB" id="A0A1G6IKJ5"/>
<keyword evidence="1" id="KW-0328">Glycosyltransferase</keyword>
<dbReference type="Proteomes" id="UP000198666">
    <property type="component" value="Unassembled WGS sequence"/>
</dbReference>
<dbReference type="InterPro" id="IPR001296">
    <property type="entry name" value="Glyco_trans_1"/>
</dbReference>
<evidence type="ECO:0000259" key="3">
    <source>
        <dbReference type="Pfam" id="PF00534"/>
    </source>
</evidence>
<keyword evidence="2 4" id="KW-0808">Transferase</keyword>
<evidence type="ECO:0000313" key="4">
    <source>
        <dbReference type="EMBL" id="SDC07112.1"/>
    </source>
</evidence>
<organism evidence="4 5">
    <name type="scientific">Terribacillus halophilus</name>
    <dbReference type="NCBI Taxonomy" id="361279"/>
    <lineage>
        <taxon>Bacteria</taxon>
        <taxon>Bacillati</taxon>
        <taxon>Bacillota</taxon>
        <taxon>Bacilli</taxon>
        <taxon>Bacillales</taxon>
        <taxon>Bacillaceae</taxon>
        <taxon>Terribacillus</taxon>
    </lineage>
</organism>
<dbReference type="Gene3D" id="3.40.50.2000">
    <property type="entry name" value="Glycogen Phosphorylase B"/>
    <property type="match status" value="2"/>
</dbReference>
<dbReference type="PANTHER" id="PTHR12526">
    <property type="entry name" value="GLYCOSYLTRANSFERASE"/>
    <property type="match status" value="1"/>
</dbReference>
<dbReference type="Pfam" id="PF00534">
    <property type="entry name" value="Glycos_transf_1"/>
    <property type="match status" value="1"/>
</dbReference>
<dbReference type="SUPFAM" id="SSF53756">
    <property type="entry name" value="UDP-Glycosyltransferase/glycogen phosphorylase"/>
    <property type="match status" value="1"/>
</dbReference>
<dbReference type="OrthoDB" id="9813638at2"/>